<dbReference type="GO" id="GO:0008218">
    <property type="term" value="P:bioluminescence"/>
    <property type="evidence" value="ECO:0007669"/>
    <property type="project" value="InterPro"/>
</dbReference>
<dbReference type="SUPFAM" id="SSF56801">
    <property type="entry name" value="Acetyl-CoA synthetase-like"/>
    <property type="match status" value="1"/>
</dbReference>
<dbReference type="AlphaFoldDB" id="A0A367GKV5"/>
<dbReference type="Pfam" id="PF04443">
    <property type="entry name" value="LuxE"/>
    <property type="match status" value="1"/>
</dbReference>
<comment type="caution">
    <text evidence="2">The sequence shown here is derived from an EMBL/GenBank/DDBJ whole genome shotgun (WGS) entry which is preliminary data.</text>
</comment>
<reference evidence="2 3" key="1">
    <citation type="submission" date="2018-05" db="EMBL/GenBank/DDBJ databases">
        <title>Mucilaginibacter hurinus sp. nov., isolated from briquette warehouse soil.</title>
        <authorList>
            <person name="Choi L."/>
        </authorList>
    </citation>
    <scope>NUCLEOTIDE SEQUENCE [LARGE SCALE GENOMIC DNA]</scope>
    <source>
        <strain evidence="2 3">ZR32</strain>
    </source>
</reference>
<gene>
    <name evidence="2" type="ORF">DJ568_14630</name>
</gene>
<dbReference type="GO" id="GO:0016740">
    <property type="term" value="F:transferase activity"/>
    <property type="evidence" value="ECO:0007669"/>
    <property type="project" value="UniProtKB-KW"/>
</dbReference>
<evidence type="ECO:0000313" key="2">
    <source>
        <dbReference type="EMBL" id="RCH54114.1"/>
    </source>
</evidence>
<dbReference type="Proteomes" id="UP000253209">
    <property type="component" value="Unassembled WGS sequence"/>
</dbReference>
<evidence type="ECO:0000259" key="1">
    <source>
        <dbReference type="Pfam" id="PF04443"/>
    </source>
</evidence>
<evidence type="ECO:0000313" key="3">
    <source>
        <dbReference type="Proteomes" id="UP000253209"/>
    </source>
</evidence>
<proteinExistence type="predicted"/>
<dbReference type="OrthoDB" id="182577at2"/>
<accession>A0A367GKV5</accession>
<feature type="domain" description="Acyl-protein synthetase LuxE" evidence="1">
    <location>
        <begin position="22"/>
        <end position="88"/>
    </location>
</feature>
<dbReference type="InterPro" id="IPR042099">
    <property type="entry name" value="ANL_N_sf"/>
</dbReference>
<organism evidence="2 3">
    <name type="scientific">Mucilaginibacter hurinus</name>
    <dbReference type="NCBI Taxonomy" id="2201324"/>
    <lineage>
        <taxon>Bacteria</taxon>
        <taxon>Pseudomonadati</taxon>
        <taxon>Bacteroidota</taxon>
        <taxon>Sphingobacteriia</taxon>
        <taxon>Sphingobacteriales</taxon>
        <taxon>Sphingobacteriaceae</taxon>
        <taxon>Mucilaginibacter</taxon>
    </lineage>
</organism>
<sequence length="328" mass="36943">MNKPDKQQILSISSQDEFITAALQVFYYQAEHCAVYKEFLKGLRIDPTSIGTINDIPFLPIEFFKSHAVVTSHDDIEITFTSSGTTGAVTSRHHVTDVSWYTDSFRKAFSLFYGDIKDYTILALLPSYLERNGSSLVYMANDLIKNSGNPNSGFYLYNHAELYHQLKIQQELKKPTLLLGVTFALVNFAELYQLDYPELVVMETGGMKGRRKEMIREELHQTLAKGFGVNSIHSEYGMTELLSQAYSKGVGIFNCPPWMRIITRDTNDPFTILTTEKTGGINIIDLANINSCSFIATQDLGRVYADSTFEVLGRFDNADIRGCNLLIA</sequence>
<dbReference type="RefSeq" id="WP_114006039.1">
    <property type="nucleotide sequence ID" value="NZ_QGDC01000008.1"/>
</dbReference>
<dbReference type="GO" id="GO:0047474">
    <property type="term" value="F:long-chain fatty acid--protein ligase activity"/>
    <property type="evidence" value="ECO:0007669"/>
    <property type="project" value="InterPro"/>
</dbReference>
<keyword evidence="3" id="KW-1185">Reference proteome</keyword>
<dbReference type="EMBL" id="QGDC01000008">
    <property type="protein sequence ID" value="RCH54114.1"/>
    <property type="molecule type" value="Genomic_DNA"/>
</dbReference>
<protein>
    <submittedName>
        <fullName evidence="2">Acyl transferase</fullName>
    </submittedName>
</protein>
<dbReference type="Gene3D" id="3.40.50.12780">
    <property type="entry name" value="N-terminal domain of ligase-like"/>
    <property type="match status" value="1"/>
</dbReference>
<dbReference type="InterPro" id="IPR007534">
    <property type="entry name" value="LuxE"/>
</dbReference>
<keyword evidence="2" id="KW-0808">Transferase</keyword>
<name>A0A367GKV5_9SPHI</name>